<dbReference type="EMBL" id="QLLQ01000019">
    <property type="protein sequence ID" value="RAJ19789.1"/>
    <property type="molecule type" value="Genomic_DNA"/>
</dbReference>
<dbReference type="OrthoDB" id="1443959at2"/>
<comment type="caution">
    <text evidence="1">The sequence shown here is derived from an EMBL/GenBank/DDBJ whole genome shotgun (WGS) entry which is preliminary data.</text>
</comment>
<reference evidence="1 2" key="1">
    <citation type="submission" date="2018-06" db="EMBL/GenBank/DDBJ databases">
        <title>Genomic Encyclopedia of Archaeal and Bacterial Type Strains, Phase II (KMG-II): from individual species to whole genera.</title>
        <authorList>
            <person name="Goeker M."/>
        </authorList>
    </citation>
    <scope>NUCLEOTIDE SEQUENCE [LARGE SCALE GENOMIC DNA]</scope>
    <source>
        <strain evidence="1 2">DSM 12408</strain>
    </source>
</reference>
<organism evidence="1 2">
    <name type="scientific">Gelidibacter algens</name>
    <dbReference type="NCBI Taxonomy" id="49280"/>
    <lineage>
        <taxon>Bacteria</taxon>
        <taxon>Pseudomonadati</taxon>
        <taxon>Bacteroidota</taxon>
        <taxon>Flavobacteriia</taxon>
        <taxon>Flavobacteriales</taxon>
        <taxon>Flavobacteriaceae</taxon>
        <taxon>Gelidibacter</taxon>
    </lineage>
</organism>
<keyword evidence="2" id="KW-1185">Reference proteome</keyword>
<dbReference type="Proteomes" id="UP000248987">
    <property type="component" value="Unassembled WGS sequence"/>
</dbReference>
<proteinExistence type="predicted"/>
<evidence type="ECO:0000313" key="2">
    <source>
        <dbReference type="Proteomes" id="UP000248987"/>
    </source>
</evidence>
<dbReference type="AlphaFoldDB" id="A0A1A7QX03"/>
<gene>
    <name evidence="1" type="ORF">LX77_03419</name>
</gene>
<sequence>MRHNTTFKLAELGDLYDLSTINAVWLAIMKMEPVLLELLLDESIDYEDIGKELFIDKLRAHFDYHRSLGDTELELDLDSCKGCNCDQPISKFIGNTSGKHFALYFDMDKNTIKDIYHCYSYESDFLDNLFQ</sequence>
<accession>A0A1A7QX03</accession>
<name>A0A1A7QX03_9FLAO</name>
<dbReference type="RefSeq" id="WP_066436751.1">
    <property type="nucleotide sequence ID" value="NZ_LZRN01000036.1"/>
</dbReference>
<evidence type="ECO:0000313" key="1">
    <source>
        <dbReference type="EMBL" id="RAJ19789.1"/>
    </source>
</evidence>
<protein>
    <submittedName>
        <fullName evidence="1">Uncharacterized protein</fullName>
    </submittedName>
</protein>